<gene>
    <name evidence="3" type="ORF">BYL167_LOCUS2288</name>
    <name evidence="1" type="ORF">CJN711_LOCUS6981</name>
    <name evidence="4" type="ORF">GIL414_LOCUS13400</name>
    <name evidence="2" type="ORF">KQP761_LOCUS33283</name>
</gene>
<dbReference type="OrthoDB" id="9990389at2759"/>
<evidence type="ECO:0000313" key="1">
    <source>
        <dbReference type="EMBL" id="CAF1097378.1"/>
    </source>
</evidence>
<organism evidence="2 5">
    <name type="scientific">Rotaria magnacalcarata</name>
    <dbReference type="NCBI Taxonomy" id="392030"/>
    <lineage>
        <taxon>Eukaryota</taxon>
        <taxon>Metazoa</taxon>
        <taxon>Spiralia</taxon>
        <taxon>Gnathifera</taxon>
        <taxon>Rotifera</taxon>
        <taxon>Eurotatoria</taxon>
        <taxon>Bdelloidea</taxon>
        <taxon>Philodinida</taxon>
        <taxon>Philodinidae</taxon>
        <taxon>Rotaria</taxon>
    </lineage>
</organism>
<reference evidence="2" key="1">
    <citation type="submission" date="2021-02" db="EMBL/GenBank/DDBJ databases">
        <authorList>
            <person name="Nowell W R."/>
        </authorList>
    </citation>
    <scope>NUCLEOTIDE SEQUENCE</scope>
</reference>
<dbReference type="Proteomes" id="UP000663834">
    <property type="component" value="Unassembled WGS sequence"/>
</dbReference>
<evidence type="ECO:0000313" key="2">
    <source>
        <dbReference type="EMBL" id="CAF1666757.1"/>
    </source>
</evidence>
<dbReference type="Proteomes" id="UP000681720">
    <property type="component" value="Unassembled WGS sequence"/>
</dbReference>
<dbReference type="EMBL" id="CAJOBJ010005425">
    <property type="protein sequence ID" value="CAF4031006.1"/>
    <property type="molecule type" value="Genomic_DNA"/>
</dbReference>
<name>A0A816FVL2_9BILA</name>
<evidence type="ECO:0000313" key="4">
    <source>
        <dbReference type="EMBL" id="CAF4031006.1"/>
    </source>
</evidence>
<dbReference type="Proteomes" id="UP000663855">
    <property type="component" value="Unassembled WGS sequence"/>
</dbReference>
<evidence type="ECO:0000313" key="3">
    <source>
        <dbReference type="EMBL" id="CAF3788034.1"/>
    </source>
</evidence>
<dbReference type="AlphaFoldDB" id="A0A816FVL2"/>
<protein>
    <submittedName>
        <fullName evidence="2">Uncharacterized protein</fullName>
    </submittedName>
</protein>
<dbReference type="Proteomes" id="UP000681967">
    <property type="component" value="Unassembled WGS sequence"/>
</dbReference>
<dbReference type="EMBL" id="CAJNOW010018631">
    <property type="protein sequence ID" value="CAF1666757.1"/>
    <property type="molecule type" value="Genomic_DNA"/>
</dbReference>
<sequence>MSSSSYTNRLSNWFYVHISLPRKPNITKSRARTGYATAYPKIKHYHRRQQQLNLCSCILSFYKSNLFDNNESKLYRKRSSIRGCASFARYDRYQEGDTEEDC</sequence>
<dbReference type="EMBL" id="CAJOBH010000390">
    <property type="protein sequence ID" value="CAF3788034.1"/>
    <property type="molecule type" value="Genomic_DNA"/>
</dbReference>
<evidence type="ECO:0000313" key="5">
    <source>
        <dbReference type="Proteomes" id="UP000663834"/>
    </source>
</evidence>
<dbReference type="EMBL" id="CAJNOV010002274">
    <property type="protein sequence ID" value="CAF1097378.1"/>
    <property type="molecule type" value="Genomic_DNA"/>
</dbReference>
<proteinExistence type="predicted"/>
<accession>A0A816FVL2</accession>
<comment type="caution">
    <text evidence="2">The sequence shown here is derived from an EMBL/GenBank/DDBJ whole genome shotgun (WGS) entry which is preliminary data.</text>
</comment>